<dbReference type="InterPro" id="IPR004316">
    <property type="entry name" value="SWEET_rpt"/>
</dbReference>
<evidence type="ECO:0000256" key="9">
    <source>
        <dbReference type="RuleBase" id="RU910715"/>
    </source>
</evidence>
<proteinExistence type="inferred from homology"/>
<comment type="caution">
    <text evidence="10">The sequence shown here is derived from an EMBL/GenBank/DDBJ whole genome shotgun (WGS) entry which is preliminary data.</text>
</comment>
<reference evidence="10 11" key="1">
    <citation type="journal article" date="2023" name="Plant Biotechnol. J.">
        <title>Chromosome-level wild Hevea brasiliensis genome provides new tools for genomic-assisted breeding and valuable loci to elevate rubber yield.</title>
        <authorList>
            <person name="Cheng H."/>
            <person name="Song X."/>
            <person name="Hu Y."/>
            <person name="Wu T."/>
            <person name="Yang Q."/>
            <person name="An Z."/>
            <person name="Feng S."/>
            <person name="Deng Z."/>
            <person name="Wu W."/>
            <person name="Zeng X."/>
            <person name="Tu M."/>
            <person name="Wang X."/>
            <person name="Huang H."/>
        </authorList>
    </citation>
    <scope>NUCLEOTIDE SEQUENCE [LARGE SCALE GENOMIC DNA]</scope>
    <source>
        <strain evidence="10">MT/VB/25A 57/8</strain>
    </source>
</reference>
<feature type="transmembrane region" description="Helical" evidence="9">
    <location>
        <begin position="187"/>
        <end position="208"/>
    </location>
</feature>
<keyword evidence="5 9" id="KW-0812">Transmembrane</keyword>
<keyword evidence="11" id="KW-1185">Reference proteome</keyword>
<dbReference type="PANTHER" id="PTHR10791:SF120">
    <property type="entry name" value="BIDIRECTIONAL SUGAR TRANSPORTER SWEET17"/>
    <property type="match status" value="1"/>
</dbReference>
<feature type="transmembrane region" description="Helical" evidence="9">
    <location>
        <begin position="99"/>
        <end position="120"/>
    </location>
</feature>
<feature type="transmembrane region" description="Helical" evidence="9">
    <location>
        <begin position="42"/>
        <end position="59"/>
    </location>
</feature>
<evidence type="ECO:0000313" key="11">
    <source>
        <dbReference type="Proteomes" id="UP001174677"/>
    </source>
</evidence>
<evidence type="ECO:0000256" key="6">
    <source>
        <dbReference type="ARBA" id="ARBA00022737"/>
    </source>
</evidence>
<evidence type="ECO:0000256" key="5">
    <source>
        <dbReference type="ARBA" id="ARBA00022692"/>
    </source>
</evidence>
<keyword evidence="4 9" id="KW-0762">Sugar transport</keyword>
<dbReference type="Gene3D" id="1.20.1280.290">
    <property type="match status" value="2"/>
</dbReference>
<comment type="subcellular location">
    <subcellularLocation>
        <location evidence="9">Cell membrane</location>
        <topology evidence="9">Multi-pass membrane protein</topology>
    </subcellularLocation>
    <subcellularLocation>
        <location evidence="1">Endomembrane system</location>
        <topology evidence="1">Multi-pass membrane protein</topology>
    </subcellularLocation>
</comment>
<evidence type="ECO:0000313" key="10">
    <source>
        <dbReference type="EMBL" id="KAJ9154517.1"/>
    </source>
</evidence>
<keyword evidence="3 9" id="KW-0813">Transport</keyword>
<dbReference type="EMBL" id="JARPOI010000015">
    <property type="protein sequence ID" value="KAJ9154517.1"/>
    <property type="molecule type" value="Genomic_DNA"/>
</dbReference>
<protein>
    <recommendedName>
        <fullName evidence="9">Bidirectional sugar transporter SWEET</fullName>
    </recommendedName>
</protein>
<keyword evidence="7 9" id="KW-1133">Transmembrane helix</keyword>
<comment type="similarity">
    <text evidence="2 9">Belongs to the SWEET sugar transporter family.</text>
</comment>
<dbReference type="Pfam" id="PF03083">
    <property type="entry name" value="MtN3_slv"/>
    <property type="match status" value="2"/>
</dbReference>
<dbReference type="Proteomes" id="UP001174677">
    <property type="component" value="Chromosome 15"/>
</dbReference>
<feature type="transmembrane region" description="Helical" evidence="9">
    <location>
        <begin position="126"/>
        <end position="147"/>
    </location>
</feature>
<evidence type="ECO:0000256" key="2">
    <source>
        <dbReference type="ARBA" id="ARBA00007809"/>
    </source>
</evidence>
<keyword evidence="8 9" id="KW-0472">Membrane</keyword>
<feature type="transmembrane region" description="Helical" evidence="9">
    <location>
        <begin position="159"/>
        <end position="181"/>
    </location>
</feature>
<evidence type="ECO:0000256" key="4">
    <source>
        <dbReference type="ARBA" id="ARBA00022597"/>
    </source>
</evidence>
<accession>A0ABQ9L119</accession>
<gene>
    <name evidence="10" type="ORF">P3X46_027840</name>
</gene>
<feature type="transmembrane region" description="Helical" evidence="9">
    <location>
        <begin position="65"/>
        <end position="87"/>
    </location>
</feature>
<evidence type="ECO:0000256" key="7">
    <source>
        <dbReference type="ARBA" id="ARBA00022989"/>
    </source>
</evidence>
<feature type="transmembrane region" description="Helical" evidence="9">
    <location>
        <begin position="6"/>
        <end position="30"/>
    </location>
</feature>
<evidence type="ECO:0000256" key="8">
    <source>
        <dbReference type="ARBA" id="ARBA00023136"/>
    </source>
</evidence>
<dbReference type="PANTHER" id="PTHR10791">
    <property type="entry name" value="RAG1-ACTIVATING PROTEIN 1"/>
    <property type="match status" value="1"/>
</dbReference>
<organism evidence="10 11">
    <name type="scientific">Hevea brasiliensis</name>
    <name type="common">Para rubber tree</name>
    <name type="synonym">Siphonia brasiliensis</name>
    <dbReference type="NCBI Taxonomy" id="3981"/>
    <lineage>
        <taxon>Eukaryota</taxon>
        <taxon>Viridiplantae</taxon>
        <taxon>Streptophyta</taxon>
        <taxon>Embryophyta</taxon>
        <taxon>Tracheophyta</taxon>
        <taxon>Spermatophyta</taxon>
        <taxon>Magnoliopsida</taxon>
        <taxon>eudicotyledons</taxon>
        <taxon>Gunneridae</taxon>
        <taxon>Pentapetalae</taxon>
        <taxon>rosids</taxon>
        <taxon>fabids</taxon>
        <taxon>Malpighiales</taxon>
        <taxon>Euphorbiaceae</taxon>
        <taxon>Crotonoideae</taxon>
        <taxon>Micrandreae</taxon>
        <taxon>Hevea</taxon>
    </lineage>
</organism>
<sequence>MEILSLLFGVIGNVISVLMFLSPAGTFWRIVKHGCTEDFESIPYVCTLLSAALWTYYGIIKPGAFPVATVNGFGILVEIVYVTLFLIYAPPKMRAKTWILLGLLDVGFLAAAILVTRLALQGQVRIDATGFICAGLNIVMYGSPLAAMKTVVITKSVEFMPFLLSFFLFLNGGIWTLFAILTGDYFLGVPNGAGFLLGTAQLVLYAIYRNAKPSRIVSDGLEEGWQYQTLISSSSSEQSHEVKQ</sequence>
<keyword evidence="6" id="KW-0677">Repeat</keyword>
<comment type="function">
    <text evidence="9">Mediates both low-affinity uptake and efflux of sugar across the membrane.</text>
</comment>
<evidence type="ECO:0000256" key="1">
    <source>
        <dbReference type="ARBA" id="ARBA00004127"/>
    </source>
</evidence>
<evidence type="ECO:0000256" key="3">
    <source>
        <dbReference type="ARBA" id="ARBA00022448"/>
    </source>
</evidence>
<name>A0ABQ9L119_HEVBR</name>
<dbReference type="InterPro" id="IPR047664">
    <property type="entry name" value="SWEET"/>
</dbReference>